<reference evidence="1" key="3">
    <citation type="journal article" date="2017" name="Nature">
        <title>Genome sequence of the progenitor of the wheat D genome Aegilops tauschii.</title>
        <authorList>
            <person name="Luo M.C."/>
            <person name="Gu Y.Q."/>
            <person name="Puiu D."/>
            <person name="Wang H."/>
            <person name="Twardziok S.O."/>
            <person name="Deal K.R."/>
            <person name="Huo N."/>
            <person name="Zhu T."/>
            <person name="Wang L."/>
            <person name="Wang Y."/>
            <person name="McGuire P.E."/>
            <person name="Liu S."/>
            <person name="Long H."/>
            <person name="Ramasamy R.K."/>
            <person name="Rodriguez J.C."/>
            <person name="Van S.L."/>
            <person name="Yuan L."/>
            <person name="Wang Z."/>
            <person name="Xia Z."/>
            <person name="Xiao L."/>
            <person name="Anderson O.D."/>
            <person name="Ouyang S."/>
            <person name="Liang Y."/>
            <person name="Zimin A.V."/>
            <person name="Pertea G."/>
            <person name="Qi P."/>
            <person name="Bennetzen J.L."/>
            <person name="Dai X."/>
            <person name="Dawson M.W."/>
            <person name="Muller H.G."/>
            <person name="Kugler K."/>
            <person name="Rivarola-Duarte L."/>
            <person name="Spannagl M."/>
            <person name="Mayer K.F.X."/>
            <person name="Lu F.H."/>
            <person name="Bevan M.W."/>
            <person name="Leroy P."/>
            <person name="Li P."/>
            <person name="You F.M."/>
            <person name="Sun Q."/>
            <person name="Liu Z."/>
            <person name="Lyons E."/>
            <person name="Wicker T."/>
            <person name="Salzberg S.L."/>
            <person name="Devos K.M."/>
            <person name="Dvorak J."/>
        </authorList>
    </citation>
    <scope>NUCLEOTIDE SEQUENCE [LARGE SCALE GENOMIC DNA]</scope>
    <source>
        <strain evidence="1">cv. AL8/78</strain>
    </source>
</reference>
<dbReference type="AlphaFoldDB" id="A0A453J808"/>
<keyword evidence="2" id="KW-1185">Reference proteome</keyword>
<proteinExistence type="predicted"/>
<reference evidence="2" key="1">
    <citation type="journal article" date="2014" name="Science">
        <title>Ancient hybridizations among the ancestral genomes of bread wheat.</title>
        <authorList>
            <consortium name="International Wheat Genome Sequencing Consortium,"/>
            <person name="Marcussen T."/>
            <person name="Sandve S.R."/>
            <person name="Heier L."/>
            <person name="Spannagl M."/>
            <person name="Pfeifer M."/>
            <person name="Jakobsen K.S."/>
            <person name="Wulff B.B."/>
            <person name="Steuernagel B."/>
            <person name="Mayer K.F."/>
            <person name="Olsen O.A."/>
        </authorList>
    </citation>
    <scope>NUCLEOTIDE SEQUENCE [LARGE SCALE GENOMIC DNA]</scope>
    <source>
        <strain evidence="2">cv. AL8/78</strain>
    </source>
</reference>
<reference evidence="1" key="5">
    <citation type="journal article" date="2021" name="G3 (Bethesda)">
        <title>Aegilops tauschii genome assembly Aet v5.0 features greater sequence contiguity and improved annotation.</title>
        <authorList>
            <person name="Wang L."/>
            <person name="Zhu T."/>
            <person name="Rodriguez J.C."/>
            <person name="Deal K.R."/>
            <person name="Dubcovsky J."/>
            <person name="McGuire P.E."/>
            <person name="Lux T."/>
            <person name="Spannagl M."/>
            <person name="Mayer K.F.X."/>
            <person name="Baldrich P."/>
            <person name="Meyers B.C."/>
            <person name="Huo N."/>
            <person name="Gu Y.Q."/>
            <person name="Zhou H."/>
            <person name="Devos K.M."/>
            <person name="Bennetzen J.L."/>
            <person name="Unver T."/>
            <person name="Budak H."/>
            <person name="Gulick P.J."/>
            <person name="Galiba G."/>
            <person name="Kalapos B."/>
            <person name="Nelson D.R."/>
            <person name="Li P."/>
            <person name="You F.M."/>
            <person name="Luo M.C."/>
            <person name="Dvorak J."/>
        </authorList>
    </citation>
    <scope>NUCLEOTIDE SEQUENCE [LARGE SCALE GENOMIC DNA]</scope>
    <source>
        <strain evidence="1">cv. AL8/78</strain>
    </source>
</reference>
<organism evidence="1 2">
    <name type="scientific">Aegilops tauschii subsp. strangulata</name>
    <name type="common">Goatgrass</name>
    <dbReference type="NCBI Taxonomy" id="200361"/>
    <lineage>
        <taxon>Eukaryota</taxon>
        <taxon>Viridiplantae</taxon>
        <taxon>Streptophyta</taxon>
        <taxon>Embryophyta</taxon>
        <taxon>Tracheophyta</taxon>
        <taxon>Spermatophyta</taxon>
        <taxon>Magnoliopsida</taxon>
        <taxon>Liliopsida</taxon>
        <taxon>Poales</taxon>
        <taxon>Poaceae</taxon>
        <taxon>BOP clade</taxon>
        <taxon>Pooideae</taxon>
        <taxon>Triticodae</taxon>
        <taxon>Triticeae</taxon>
        <taxon>Triticinae</taxon>
        <taxon>Aegilops</taxon>
    </lineage>
</organism>
<dbReference type="EnsemblPlants" id="AET4Gv20827100.1">
    <property type="protein sequence ID" value="AET4Gv20827100.1"/>
    <property type="gene ID" value="AET4Gv20827100"/>
</dbReference>
<protein>
    <submittedName>
        <fullName evidence="1">Uncharacterized protein</fullName>
    </submittedName>
</protein>
<reference evidence="2" key="2">
    <citation type="journal article" date="2017" name="Nat. Plants">
        <title>The Aegilops tauschii genome reveals multiple impacts of transposons.</title>
        <authorList>
            <person name="Zhao G."/>
            <person name="Zou C."/>
            <person name="Li K."/>
            <person name="Wang K."/>
            <person name="Li T."/>
            <person name="Gao L."/>
            <person name="Zhang X."/>
            <person name="Wang H."/>
            <person name="Yang Z."/>
            <person name="Liu X."/>
            <person name="Jiang W."/>
            <person name="Mao L."/>
            <person name="Kong X."/>
            <person name="Jiao Y."/>
            <person name="Jia J."/>
        </authorList>
    </citation>
    <scope>NUCLEOTIDE SEQUENCE [LARGE SCALE GENOMIC DNA]</scope>
    <source>
        <strain evidence="2">cv. AL8/78</strain>
    </source>
</reference>
<dbReference type="Proteomes" id="UP000015105">
    <property type="component" value="Chromosome 4D"/>
</dbReference>
<evidence type="ECO:0000313" key="2">
    <source>
        <dbReference type="Proteomes" id="UP000015105"/>
    </source>
</evidence>
<name>A0A453J808_AEGTS</name>
<evidence type="ECO:0000313" key="1">
    <source>
        <dbReference type="EnsemblPlants" id="AET4Gv20827100.1"/>
    </source>
</evidence>
<sequence>MPPLVELLEQPLACGVVDWPRTGVHRANPHSDPGGVLLNIVLCRRCSRT</sequence>
<accession>A0A453J808</accession>
<reference evidence="1" key="4">
    <citation type="submission" date="2019-03" db="UniProtKB">
        <authorList>
            <consortium name="EnsemblPlants"/>
        </authorList>
    </citation>
    <scope>IDENTIFICATION</scope>
</reference>
<dbReference type="Gramene" id="AET4Gv20827100.1">
    <property type="protein sequence ID" value="AET4Gv20827100.1"/>
    <property type="gene ID" value="AET4Gv20827100"/>
</dbReference>